<protein>
    <submittedName>
        <fullName evidence="1">Uncharacterized protein</fullName>
    </submittedName>
</protein>
<sequence length="33" mass="3826">MVEANQYQGAVNTGCPPSFVLNTWYRMLFLLFD</sequence>
<organism evidence="1">
    <name type="scientific">Citrobacter freundii</name>
    <dbReference type="NCBI Taxonomy" id="546"/>
    <lineage>
        <taxon>Bacteria</taxon>
        <taxon>Pseudomonadati</taxon>
        <taxon>Pseudomonadota</taxon>
        <taxon>Gammaproteobacteria</taxon>
        <taxon>Enterobacterales</taxon>
        <taxon>Enterobacteriaceae</taxon>
        <taxon>Citrobacter</taxon>
        <taxon>Citrobacter freundii complex</taxon>
    </lineage>
</organism>
<evidence type="ECO:0000313" key="1">
    <source>
        <dbReference type="EMBL" id="BAS21552.1"/>
    </source>
</evidence>
<reference evidence="1" key="1">
    <citation type="submission" date="2015-08" db="EMBL/GenBank/DDBJ databases">
        <title>Complete DNA Sequence of Pseudomonas syringae pv. actinidiae, the Causal Agent of Kiwifruit Canker Disease.</title>
        <authorList>
            <person name="Rikkerink E.H.A."/>
            <person name="Fineran P.C."/>
        </authorList>
    </citation>
    <scope>NUCLEOTIDE SEQUENCE</scope>
    <source>
        <strain evidence="1">KHM 243</strain>
        <plasmid evidence="1">pKHM-1</plasmid>
    </source>
</reference>
<geneLocation type="plasmid" evidence="1">
    <name>pKHM-1</name>
</geneLocation>
<keyword evidence="1" id="KW-0614">Plasmid</keyword>
<proteinExistence type="predicted"/>
<accession>A0A0K2S387</accession>
<name>A0A0K2S387_CITFR</name>
<dbReference type="AlphaFoldDB" id="A0A0K2S387"/>
<dbReference type="EMBL" id="AP014939">
    <property type="protein sequence ID" value="BAS21552.1"/>
    <property type="molecule type" value="Genomic_DNA"/>
</dbReference>